<sequence>MTMTDSAVRGRFAELVKLHLQGRRFLDREQETKLLEDAVTRYSLSLEEAQATIRTSAEALGVVLARELDRPTVQLLKTLGDRQGRVARDDFRKVVAFYRARTGAALTEADGQKRVKRLMEENEIAPRRQGRIVPTRRWYRAIEA</sequence>
<dbReference type="Proteomes" id="UP000249688">
    <property type="component" value="Unassembled WGS sequence"/>
</dbReference>
<gene>
    <name evidence="1" type="ORF">C8P66_10763</name>
</gene>
<keyword evidence="2" id="KW-1185">Reference proteome</keyword>
<dbReference type="EMBL" id="QKYU01000007">
    <property type="protein sequence ID" value="PZW47025.1"/>
    <property type="molecule type" value="Genomic_DNA"/>
</dbReference>
<comment type="caution">
    <text evidence="1">The sequence shown here is derived from an EMBL/GenBank/DDBJ whole genome shotgun (WGS) entry which is preliminary data.</text>
</comment>
<protein>
    <submittedName>
        <fullName evidence="1">Uncharacterized protein</fullName>
    </submittedName>
</protein>
<dbReference type="OrthoDB" id="7273354at2"/>
<dbReference type="AlphaFoldDB" id="A0A2W7IMF8"/>
<reference evidence="1 2" key="1">
    <citation type="submission" date="2018-06" db="EMBL/GenBank/DDBJ databases">
        <title>Genomic Encyclopedia of Archaeal and Bacterial Type Strains, Phase II (KMG-II): from individual species to whole genera.</title>
        <authorList>
            <person name="Goeker M."/>
        </authorList>
    </citation>
    <scope>NUCLEOTIDE SEQUENCE [LARGE SCALE GENOMIC DNA]</scope>
    <source>
        <strain evidence="1 2">DSM 24525</strain>
    </source>
</reference>
<evidence type="ECO:0000313" key="1">
    <source>
        <dbReference type="EMBL" id="PZW47025.1"/>
    </source>
</evidence>
<name>A0A2W7IMF8_9PROT</name>
<accession>A0A2W7IMF8</accession>
<evidence type="ECO:0000313" key="2">
    <source>
        <dbReference type="Proteomes" id="UP000249688"/>
    </source>
</evidence>
<proteinExistence type="predicted"/>
<organism evidence="1 2">
    <name type="scientific">Humitalea rosea</name>
    <dbReference type="NCBI Taxonomy" id="990373"/>
    <lineage>
        <taxon>Bacteria</taxon>
        <taxon>Pseudomonadati</taxon>
        <taxon>Pseudomonadota</taxon>
        <taxon>Alphaproteobacteria</taxon>
        <taxon>Acetobacterales</taxon>
        <taxon>Roseomonadaceae</taxon>
        <taxon>Humitalea</taxon>
    </lineage>
</organism>
<dbReference type="RefSeq" id="WP_146422752.1">
    <property type="nucleotide sequence ID" value="NZ_QKYU01000007.1"/>
</dbReference>